<keyword evidence="1" id="KW-0472">Membrane</keyword>
<evidence type="ECO:0000259" key="2">
    <source>
        <dbReference type="Pfam" id="PF03733"/>
    </source>
</evidence>
<dbReference type="InterPro" id="IPR031308">
    <property type="entry name" value="UCP028777"/>
</dbReference>
<evidence type="ECO:0000313" key="3">
    <source>
        <dbReference type="EMBL" id="SNR52754.1"/>
    </source>
</evidence>
<dbReference type="PANTHER" id="PTHR42903">
    <property type="entry name" value="INNER MEMBRANE PROTEIN YCCF"/>
    <property type="match status" value="1"/>
</dbReference>
<dbReference type="Pfam" id="PF03733">
    <property type="entry name" value="YccF"/>
    <property type="match status" value="2"/>
</dbReference>
<dbReference type="GO" id="GO:0005886">
    <property type="term" value="C:plasma membrane"/>
    <property type="evidence" value="ECO:0007669"/>
    <property type="project" value="TreeGrafter"/>
</dbReference>
<dbReference type="OrthoDB" id="3238663at2"/>
<proteinExistence type="predicted"/>
<evidence type="ECO:0000256" key="1">
    <source>
        <dbReference type="SAM" id="Phobius"/>
    </source>
</evidence>
<feature type="domain" description="Inner membrane component" evidence="2">
    <location>
        <begin position="7"/>
        <end position="57"/>
    </location>
</feature>
<dbReference type="AlphaFoldDB" id="A0A238X2Z8"/>
<reference evidence="3 4" key="1">
    <citation type="submission" date="2017-06" db="EMBL/GenBank/DDBJ databases">
        <authorList>
            <person name="Kim H.J."/>
            <person name="Triplett B.A."/>
        </authorList>
    </citation>
    <scope>NUCLEOTIDE SEQUENCE [LARGE SCALE GENOMIC DNA]</scope>
    <source>
        <strain evidence="3 4">DSM 44272</strain>
    </source>
</reference>
<sequence>MNTLRLLLNVVWLVLQGWVLALAYALAGVLACLLVVTIPFGIAAFRLAFFVLWPFGRTTVRAPDAGVPSALGNLLWFLVAGWWLALVHIVAGIGFCLTIVGIPFGIASFKLAAVGLFPLGKRVVEAAPPRDWMHAGGTVVHGGAREPAFVR</sequence>
<dbReference type="InterPro" id="IPR052937">
    <property type="entry name" value="Inner_membrane_protein"/>
</dbReference>
<evidence type="ECO:0000313" key="4">
    <source>
        <dbReference type="Proteomes" id="UP000198403"/>
    </source>
</evidence>
<dbReference type="RefSeq" id="WP_089336701.1">
    <property type="nucleotide sequence ID" value="NZ_FZNO01000011.1"/>
</dbReference>
<name>A0A238X2Z8_9ACTN</name>
<dbReference type="PIRSF" id="PIRSF028777">
    <property type="entry name" value="UCP028777"/>
    <property type="match status" value="1"/>
</dbReference>
<keyword evidence="4" id="KW-1185">Reference proteome</keyword>
<dbReference type="PROSITE" id="PS51257">
    <property type="entry name" value="PROKAR_LIPOPROTEIN"/>
    <property type="match status" value="1"/>
</dbReference>
<feature type="transmembrane region" description="Helical" evidence="1">
    <location>
        <begin position="33"/>
        <end position="55"/>
    </location>
</feature>
<organism evidence="3 4">
    <name type="scientific">Blastococcus mobilis</name>
    <dbReference type="NCBI Taxonomy" id="1938746"/>
    <lineage>
        <taxon>Bacteria</taxon>
        <taxon>Bacillati</taxon>
        <taxon>Actinomycetota</taxon>
        <taxon>Actinomycetes</taxon>
        <taxon>Geodermatophilales</taxon>
        <taxon>Geodermatophilaceae</taxon>
        <taxon>Blastococcus</taxon>
    </lineage>
</organism>
<dbReference type="NCBIfam" id="NF008740">
    <property type="entry name" value="PRK11770.1-2"/>
    <property type="match status" value="1"/>
</dbReference>
<gene>
    <name evidence="3" type="ORF">SAMN06272737_11135</name>
</gene>
<feature type="transmembrane region" description="Helical" evidence="1">
    <location>
        <begin position="75"/>
        <end position="100"/>
    </location>
</feature>
<feature type="domain" description="Inner membrane component" evidence="2">
    <location>
        <begin position="71"/>
        <end position="121"/>
    </location>
</feature>
<protein>
    <submittedName>
        <fullName evidence="3">Uncharacterized membrane protein YccF, DUF307 family</fullName>
    </submittedName>
</protein>
<keyword evidence="1" id="KW-0812">Transmembrane</keyword>
<keyword evidence="1" id="KW-1133">Transmembrane helix</keyword>
<dbReference type="Proteomes" id="UP000198403">
    <property type="component" value="Unassembled WGS sequence"/>
</dbReference>
<accession>A0A238X2Z8</accession>
<feature type="transmembrane region" description="Helical" evidence="1">
    <location>
        <begin position="6"/>
        <end position="26"/>
    </location>
</feature>
<dbReference type="PANTHER" id="PTHR42903:SF1">
    <property type="entry name" value="INNER MEMBRANE PROTEIN YCCF"/>
    <property type="match status" value="1"/>
</dbReference>
<dbReference type="InterPro" id="IPR005185">
    <property type="entry name" value="YccF"/>
</dbReference>
<dbReference type="EMBL" id="FZNO01000011">
    <property type="protein sequence ID" value="SNR52754.1"/>
    <property type="molecule type" value="Genomic_DNA"/>
</dbReference>